<dbReference type="InterPro" id="IPR018490">
    <property type="entry name" value="cNMP-bd_dom_sf"/>
</dbReference>
<feature type="domain" description="Cyclic nucleotide-binding" evidence="1">
    <location>
        <begin position="13"/>
        <end position="131"/>
    </location>
</feature>
<reference evidence="2 3" key="1">
    <citation type="submission" date="2016-10" db="EMBL/GenBank/DDBJ databases">
        <authorList>
            <person name="de Groot N.N."/>
        </authorList>
    </citation>
    <scope>NUCLEOTIDE SEQUENCE [LARGE SCALE GENOMIC DNA]</scope>
    <source>
        <strain evidence="2 3">Vu-144</strain>
    </source>
</reference>
<dbReference type="RefSeq" id="WP_091392548.1">
    <property type="nucleotide sequence ID" value="NZ_FNQY01000001.1"/>
</dbReference>
<keyword evidence="3" id="KW-1185">Reference proteome</keyword>
<evidence type="ECO:0000313" key="2">
    <source>
        <dbReference type="EMBL" id="SDZ77188.1"/>
    </source>
</evidence>
<accession>A0A1H3VSW1</accession>
<evidence type="ECO:0000259" key="1">
    <source>
        <dbReference type="PROSITE" id="PS50042"/>
    </source>
</evidence>
<gene>
    <name evidence="2" type="ORF">SAMN05192529_101377</name>
</gene>
<evidence type="ECO:0000313" key="3">
    <source>
        <dbReference type="Proteomes" id="UP000199041"/>
    </source>
</evidence>
<dbReference type="EMBL" id="FNQY01000001">
    <property type="protein sequence ID" value="SDZ77188.1"/>
    <property type="molecule type" value="Genomic_DNA"/>
</dbReference>
<proteinExistence type="predicted"/>
<dbReference type="SUPFAM" id="SSF51206">
    <property type="entry name" value="cAMP-binding domain-like"/>
    <property type="match status" value="1"/>
</dbReference>
<dbReference type="GO" id="GO:0016301">
    <property type="term" value="F:kinase activity"/>
    <property type="evidence" value="ECO:0007669"/>
    <property type="project" value="UniProtKB-KW"/>
</dbReference>
<name>A0A1H3VSW1_9BACT</name>
<keyword evidence="2" id="KW-0418">Kinase</keyword>
<dbReference type="AlphaFoldDB" id="A0A1H3VSW1"/>
<organism evidence="2 3">
    <name type="scientific">Arachidicoccus rhizosphaerae</name>
    <dbReference type="NCBI Taxonomy" id="551991"/>
    <lineage>
        <taxon>Bacteria</taxon>
        <taxon>Pseudomonadati</taxon>
        <taxon>Bacteroidota</taxon>
        <taxon>Chitinophagia</taxon>
        <taxon>Chitinophagales</taxon>
        <taxon>Chitinophagaceae</taxon>
        <taxon>Arachidicoccus</taxon>
    </lineage>
</organism>
<sequence length="189" mass="22688">MEPLIRHIHHQLHLTTEEQQQVIRHFTRINVAKKAIILKEGSYCRDLFFVEKGCLRLYFIDEKGREQITHFAIENWWLTDYLAFDTANTAAFSIQAVENCTLLQISREQLDNLTQAVPLMDRYFRLNLQRAFGAAQRRIMMMYEKSKEDYFYEFNEKHPEFVQRVPQYMLASFLGLTPEYLSELRKKLR</sequence>
<dbReference type="STRING" id="551991.SAMN05192529_101377"/>
<dbReference type="OrthoDB" id="9152304at2"/>
<dbReference type="InterPro" id="IPR000595">
    <property type="entry name" value="cNMP-bd_dom"/>
</dbReference>
<protein>
    <submittedName>
        <fullName evidence="2">cAMP-binding domain of CRP or a regulatory subunit of cAMP-dependent protein kinases</fullName>
    </submittedName>
</protein>
<keyword evidence="2" id="KW-0808">Transferase</keyword>
<dbReference type="Pfam" id="PF00027">
    <property type="entry name" value="cNMP_binding"/>
    <property type="match status" value="1"/>
</dbReference>
<dbReference type="Proteomes" id="UP000199041">
    <property type="component" value="Unassembled WGS sequence"/>
</dbReference>
<dbReference type="Gene3D" id="2.60.120.10">
    <property type="entry name" value="Jelly Rolls"/>
    <property type="match status" value="1"/>
</dbReference>
<dbReference type="SMART" id="SM00100">
    <property type="entry name" value="cNMP"/>
    <property type="match status" value="1"/>
</dbReference>
<dbReference type="InterPro" id="IPR014710">
    <property type="entry name" value="RmlC-like_jellyroll"/>
</dbReference>
<dbReference type="PROSITE" id="PS50042">
    <property type="entry name" value="CNMP_BINDING_3"/>
    <property type="match status" value="1"/>
</dbReference>
<dbReference type="CDD" id="cd00038">
    <property type="entry name" value="CAP_ED"/>
    <property type="match status" value="1"/>
</dbReference>